<keyword evidence="5 12" id="KW-0813">Transport</keyword>
<comment type="caution">
    <text evidence="14">The sequence shown here is derived from an EMBL/GenBank/DDBJ whole genome shotgun (WGS) entry which is preliminary data.</text>
</comment>
<keyword evidence="7" id="KW-0997">Cell inner membrane</keyword>
<evidence type="ECO:0000256" key="6">
    <source>
        <dbReference type="ARBA" id="ARBA00022475"/>
    </source>
</evidence>
<evidence type="ECO:0000256" key="7">
    <source>
        <dbReference type="ARBA" id="ARBA00022519"/>
    </source>
</evidence>
<evidence type="ECO:0000313" key="15">
    <source>
        <dbReference type="Proteomes" id="UP001595892"/>
    </source>
</evidence>
<evidence type="ECO:0000256" key="13">
    <source>
        <dbReference type="SAM" id="Phobius"/>
    </source>
</evidence>
<keyword evidence="6" id="KW-1003">Cell membrane</keyword>
<keyword evidence="8 12" id="KW-0812">Transmembrane</keyword>
<keyword evidence="11 13" id="KW-0472">Membrane</keyword>
<dbReference type="EMBL" id="JBHSGG010000037">
    <property type="protein sequence ID" value="MFC4729153.1"/>
    <property type="molecule type" value="Genomic_DNA"/>
</dbReference>
<evidence type="ECO:0000256" key="12">
    <source>
        <dbReference type="RuleBase" id="RU003879"/>
    </source>
</evidence>
<evidence type="ECO:0000256" key="3">
    <source>
        <dbReference type="ARBA" id="ARBA00005811"/>
    </source>
</evidence>
<dbReference type="RefSeq" id="WP_377005224.1">
    <property type="nucleotide sequence ID" value="NZ_JBHSGG010000037.1"/>
</dbReference>
<evidence type="ECO:0000256" key="5">
    <source>
        <dbReference type="ARBA" id="ARBA00022448"/>
    </source>
</evidence>
<evidence type="ECO:0000256" key="11">
    <source>
        <dbReference type="ARBA" id="ARBA00023136"/>
    </source>
</evidence>
<dbReference type="PANTHER" id="PTHR30558:SF12">
    <property type="entry name" value="BIOPOLYMER TRANSPORT PROTEIN EXBD"/>
    <property type="match status" value="1"/>
</dbReference>
<evidence type="ECO:0000256" key="1">
    <source>
        <dbReference type="ARBA" id="ARBA00003540"/>
    </source>
</evidence>
<evidence type="ECO:0000256" key="10">
    <source>
        <dbReference type="ARBA" id="ARBA00022989"/>
    </source>
</evidence>
<feature type="transmembrane region" description="Helical" evidence="13">
    <location>
        <begin position="20"/>
        <end position="39"/>
    </location>
</feature>
<gene>
    <name evidence="14" type="ORF">ACFO3Q_13340</name>
</gene>
<dbReference type="Pfam" id="PF02472">
    <property type="entry name" value="ExbD"/>
    <property type="match status" value="1"/>
</dbReference>
<organism evidence="14 15">
    <name type="scientific">Coralloluteibacterium thermophilum</name>
    <dbReference type="NCBI Taxonomy" id="2707049"/>
    <lineage>
        <taxon>Bacteria</taxon>
        <taxon>Pseudomonadati</taxon>
        <taxon>Pseudomonadota</taxon>
        <taxon>Gammaproteobacteria</taxon>
        <taxon>Lysobacterales</taxon>
        <taxon>Lysobacteraceae</taxon>
        <taxon>Coralloluteibacterium</taxon>
    </lineage>
</organism>
<keyword evidence="15" id="KW-1185">Reference proteome</keyword>
<keyword evidence="10 13" id="KW-1133">Transmembrane helix</keyword>
<accession>A0ABV9NRL3</accession>
<reference evidence="15" key="1">
    <citation type="journal article" date="2019" name="Int. J. Syst. Evol. Microbiol.">
        <title>The Global Catalogue of Microorganisms (GCM) 10K type strain sequencing project: providing services to taxonomists for standard genome sequencing and annotation.</title>
        <authorList>
            <consortium name="The Broad Institute Genomics Platform"/>
            <consortium name="The Broad Institute Genome Sequencing Center for Infectious Disease"/>
            <person name="Wu L."/>
            <person name="Ma J."/>
        </authorList>
    </citation>
    <scope>NUCLEOTIDE SEQUENCE [LARGE SCALE GENOMIC DNA]</scope>
    <source>
        <strain evidence="15">CGMCC 1.13574</strain>
    </source>
</reference>
<evidence type="ECO:0000256" key="2">
    <source>
        <dbReference type="ARBA" id="ARBA00004249"/>
    </source>
</evidence>
<comment type="function">
    <text evidence="1">Involved in the TonB-dependent energy-dependent transport of various receptor-bound substrates.</text>
</comment>
<comment type="subunit">
    <text evidence="4">The accessory proteins ExbB and ExbD seem to form a complex with TonB.</text>
</comment>
<evidence type="ECO:0000256" key="8">
    <source>
        <dbReference type="ARBA" id="ARBA00022692"/>
    </source>
</evidence>
<keyword evidence="9 12" id="KW-0653">Protein transport</keyword>
<comment type="similarity">
    <text evidence="3 12">Belongs to the ExbD/TolR family.</text>
</comment>
<dbReference type="PANTHER" id="PTHR30558">
    <property type="entry name" value="EXBD MEMBRANE COMPONENT OF PMF-DRIVEN MACROMOLECULE IMPORT SYSTEM"/>
    <property type="match status" value="1"/>
</dbReference>
<name>A0ABV9NRL3_9GAMM</name>
<sequence length="146" mass="15599">MAFSSGDSGGSMADINVTPLIDVLLVLLIIFIVTAPAMTMRVPIDLPQKSVNPPPPSNDPPPPIRLRVDANGQVFVNNNPVATRQVEANLLNLLPPAMQDGQAVEPADQPTLELDIDRDASYETLTTVLAAAKNIGMEKVAFLDNM</sequence>
<evidence type="ECO:0000256" key="4">
    <source>
        <dbReference type="ARBA" id="ARBA00011471"/>
    </source>
</evidence>
<evidence type="ECO:0000313" key="14">
    <source>
        <dbReference type="EMBL" id="MFC4729153.1"/>
    </source>
</evidence>
<evidence type="ECO:0000256" key="9">
    <source>
        <dbReference type="ARBA" id="ARBA00022927"/>
    </source>
</evidence>
<protein>
    <submittedName>
        <fullName evidence="14">ExbD/TolR family protein</fullName>
    </submittedName>
</protein>
<dbReference type="InterPro" id="IPR003400">
    <property type="entry name" value="ExbD"/>
</dbReference>
<dbReference type="Proteomes" id="UP001595892">
    <property type="component" value="Unassembled WGS sequence"/>
</dbReference>
<proteinExistence type="inferred from homology"/>
<dbReference type="Gene3D" id="3.30.420.270">
    <property type="match status" value="1"/>
</dbReference>
<comment type="subcellular location">
    <subcellularLocation>
        <location evidence="2">Cell inner membrane</location>
        <topology evidence="2">Single-pass type II membrane protein</topology>
    </subcellularLocation>
    <subcellularLocation>
        <location evidence="12">Cell membrane</location>
        <topology evidence="12">Single-pass type II membrane protein</topology>
    </subcellularLocation>
</comment>